<gene>
    <name evidence="4" type="ORF">MORIYA_3175</name>
</gene>
<feature type="modified residue" description="Phosphohistidine" evidence="2">
    <location>
        <position position="48"/>
    </location>
</feature>
<evidence type="ECO:0000313" key="4">
    <source>
        <dbReference type="EMBL" id="SQD79631.1"/>
    </source>
</evidence>
<evidence type="ECO:0000259" key="3">
    <source>
        <dbReference type="PROSITE" id="PS50894"/>
    </source>
</evidence>
<dbReference type="InterPro" id="IPR036641">
    <property type="entry name" value="HPT_dom_sf"/>
</dbReference>
<dbReference type="InterPro" id="IPR008207">
    <property type="entry name" value="Sig_transdc_His_kin_Hpt_dom"/>
</dbReference>
<dbReference type="GO" id="GO:0000160">
    <property type="term" value="P:phosphorelay signal transduction system"/>
    <property type="evidence" value="ECO:0007669"/>
    <property type="project" value="UniProtKB-KW"/>
</dbReference>
<feature type="domain" description="HPt" evidence="3">
    <location>
        <begin position="1"/>
        <end position="105"/>
    </location>
</feature>
<dbReference type="Proteomes" id="UP000250163">
    <property type="component" value="Chromosome MORIYA"/>
</dbReference>
<organism evidence="4 5">
    <name type="scientific">Moritella yayanosii</name>
    <dbReference type="NCBI Taxonomy" id="69539"/>
    <lineage>
        <taxon>Bacteria</taxon>
        <taxon>Pseudomonadati</taxon>
        <taxon>Pseudomonadota</taxon>
        <taxon>Gammaproteobacteria</taxon>
        <taxon>Alteromonadales</taxon>
        <taxon>Moritellaceae</taxon>
        <taxon>Moritella</taxon>
    </lineage>
</organism>
<dbReference type="Gene3D" id="1.20.120.160">
    <property type="entry name" value="HPT domain"/>
    <property type="match status" value="1"/>
</dbReference>
<dbReference type="KEGG" id="mya:MORIYA_3175"/>
<dbReference type="PROSITE" id="PS50894">
    <property type="entry name" value="HPT"/>
    <property type="match status" value="1"/>
</dbReference>
<dbReference type="PANTHER" id="PTHR43395">
    <property type="entry name" value="SENSOR HISTIDINE KINASE CHEA"/>
    <property type="match status" value="1"/>
</dbReference>
<accession>A0A330LUG4</accession>
<reference evidence="5" key="1">
    <citation type="submission" date="2018-05" db="EMBL/GenBank/DDBJ databases">
        <authorList>
            <person name="Cea G.-C."/>
            <person name="William W."/>
        </authorList>
    </citation>
    <scope>NUCLEOTIDE SEQUENCE [LARGE SCALE GENOMIC DNA]</scope>
    <source>
        <strain evidence="5">DB21MT 5</strain>
    </source>
</reference>
<dbReference type="SMART" id="SM00073">
    <property type="entry name" value="HPT"/>
    <property type="match status" value="1"/>
</dbReference>
<sequence length="250" mass="28275">MDIDLKQFQQVFIEECLEGLEVMEAELLKLHPGSVDSEVINTIFRVAHSIKGGAGTFGFHQLTAFTHVAETLLDDFRAERLPLIDGHINLFLQTVDCLRAWVQLLADDSESIPDAAESLKQQYNQFLQRDVNQDVLSTGDEPLAKSKPPAMKGLDDGDWLIHFVPGQDILKQGNEPRLIFVELQDMGELKVMPKLDNVPLWNNLSPEDIYVTWDLELISQVSEVQIKEAFEWVEDESTITITAQVCDLNQ</sequence>
<proteinExistence type="predicted"/>
<dbReference type="RefSeq" id="WP_232011639.1">
    <property type="nucleotide sequence ID" value="NZ_LS483250.1"/>
</dbReference>
<keyword evidence="4" id="KW-0808">Transferase</keyword>
<dbReference type="CDD" id="cd00088">
    <property type="entry name" value="HPT"/>
    <property type="match status" value="1"/>
</dbReference>
<dbReference type="GO" id="GO:0004672">
    <property type="term" value="F:protein kinase activity"/>
    <property type="evidence" value="ECO:0007669"/>
    <property type="project" value="UniProtKB-ARBA"/>
</dbReference>
<keyword evidence="1" id="KW-0902">Two-component regulatory system</keyword>
<dbReference type="InterPro" id="IPR051315">
    <property type="entry name" value="Bact_Chemotaxis_CheA"/>
</dbReference>
<dbReference type="AlphaFoldDB" id="A0A330LUG4"/>
<dbReference type="EMBL" id="LS483250">
    <property type="protein sequence ID" value="SQD79631.1"/>
    <property type="molecule type" value="Genomic_DNA"/>
</dbReference>
<keyword evidence="4" id="KW-0418">Kinase</keyword>
<keyword evidence="2" id="KW-0597">Phosphoprotein</keyword>
<dbReference type="Pfam" id="PF01627">
    <property type="entry name" value="Hpt"/>
    <property type="match status" value="1"/>
</dbReference>
<protein>
    <submittedName>
        <fullName evidence="4">Chemotaxis protein histidine kinase</fullName>
    </submittedName>
</protein>
<evidence type="ECO:0000256" key="2">
    <source>
        <dbReference type="PROSITE-ProRule" id="PRU00110"/>
    </source>
</evidence>
<keyword evidence="5" id="KW-1185">Reference proteome</keyword>
<dbReference type="PANTHER" id="PTHR43395:SF10">
    <property type="entry name" value="CHEMOTAXIS PROTEIN CHEA"/>
    <property type="match status" value="1"/>
</dbReference>
<evidence type="ECO:0000256" key="1">
    <source>
        <dbReference type="ARBA" id="ARBA00023012"/>
    </source>
</evidence>
<dbReference type="SUPFAM" id="SSF47226">
    <property type="entry name" value="Histidine-containing phosphotransfer domain, HPT domain"/>
    <property type="match status" value="1"/>
</dbReference>
<name>A0A330LUG4_9GAMM</name>
<evidence type="ECO:0000313" key="5">
    <source>
        <dbReference type="Proteomes" id="UP000250163"/>
    </source>
</evidence>